<evidence type="ECO:0000313" key="1">
    <source>
        <dbReference type="EMBL" id="KAF8415232.1"/>
    </source>
</evidence>
<comment type="caution">
    <text evidence="1">The sequence shown here is derived from an EMBL/GenBank/DDBJ whole genome shotgun (WGS) entry which is preliminary data.</text>
</comment>
<keyword evidence="2" id="KW-1185">Reference proteome</keyword>
<dbReference type="Pfam" id="PF26200">
    <property type="entry name" value="Rcat_RNF216"/>
    <property type="match status" value="1"/>
</dbReference>
<dbReference type="Proteomes" id="UP001194468">
    <property type="component" value="Unassembled WGS sequence"/>
</dbReference>
<name>A0AAD4G5J3_BOLED</name>
<dbReference type="SUPFAM" id="SSF57850">
    <property type="entry name" value="RING/U-box"/>
    <property type="match status" value="1"/>
</dbReference>
<evidence type="ECO:0000313" key="2">
    <source>
        <dbReference type="Proteomes" id="UP001194468"/>
    </source>
</evidence>
<reference evidence="1" key="1">
    <citation type="submission" date="2019-10" db="EMBL/GenBank/DDBJ databases">
        <authorList>
            <consortium name="DOE Joint Genome Institute"/>
            <person name="Kuo A."/>
            <person name="Miyauchi S."/>
            <person name="Kiss E."/>
            <person name="Drula E."/>
            <person name="Kohler A."/>
            <person name="Sanchez-Garcia M."/>
            <person name="Andreopoulos B."/>
            <person name="Barry K.W."/>
            <person name="Bonito G."/>
            <person name="Buee M."/>
            <person name="Carver A."/>
            <person name="Chen C."/>
            <person name="Cichocki N."/>
            <person name="Clum A."/>
            <person name="Culley D."/>
            <person name="Crous P.W."/>
            <person name="Fauchery L."/>
            <person name="Girlanda M."/>
            <person name="Hayes R."/>
            <person name="Keri Z."/>
            <person name="LaButti K."/>
            <person name="Lipzen A."/>
            <person name="Lombard V."/>
            <person name="Magnuson J."/>
            <person name="Maillard F."/>
            <person name="Morin E."/>
            <person name="Murat C."/>
            <person name="Nolan M."/>
            <person name="Ohm R."/>
            <person name="Pangilinan J."/>
            <person name="Pereira M."/>
            <person name="Perotto S."/>
            <person name="Peter M."/>
            <person name="Riley R."/>
            <person name="Sitrit Y."/>
            <person name="Stielow B."/>
            <person name="Szollosi G."/>
            <person name="Zifcakova L."/>
            <person name="Stursova M."/>
            <person name="Spatafora J.W."/>
            <person name="Tedersoo L."/>
            <person name="Vaario L.-M."/>
            <person name="Yamada A."/>
            <person name="Yan M."/>
            <person name="Wang P."/>
            <person name="Xu J."/>
            <person name="Bruns T."/>
            <person name="Baldrian P."/>
            <person name="Vilgalys R."/>
            <person name="Henrissat B."/>
            <person name="Grigoriev I.V."/>
            <person name="Hibbett D."/>
            <person name="Nagy L.G."/>
            <person name="Martin F.M."/>
        </authorList>
    </citation>
    <scope>NUCLEOTIDE SEQUENCE</scope>
    <source>
        <strain evidence="1">BED1</strain>
    </source>
</reference>
<dbReference type="AlphaFoldDB" id="A0AAD4G5J3"/>
<sequence>MLQCNKMTCPNCHTVSCYICRKIIVGYDHFSNVGDLFSLFCMVTSMSLHVFPTSRGDLTDDLH</sequence>
<dbReference type="EMBL" id="WHUW01000357">
    <property type="protein sequence ID" value="KAF8415232.1"/>
    <property type="molecule type" value="Genomic_DNA"/>
</dbReference>
<organism evidence="1 2">
    <name type="scientific">Boletus edulis BED1</name>
    <dbReference type="NCBI Taxonomy" id="1328754"/>
    <lineage>
        <taxon>Eukaryota</taxon>
        <taxon>Fungi</taxon>
        <taxon>Dikarya</taxon>
        <taxon>Basidiomycota</taxon>
        <taxon>Agaricomycotina</taxon>
        <taxon>Agaricomycetes</taxon>
        <taxon>Agaricomycetidae</taxon>
        <taxon>Boletales</taxon>
        <taxon>Boletineae</taxon>
        <taxon>Boletaceae</taxon>
        <taxon>Boletoideae</taxon>
        <taxon>Boletus</taxon>
    </lineage>
</organism>
<gene>
    <name evidence="1" type="ORF">L210DRAFT_2744704</name>
</gene>
<protein>
    <submittedName>
        <fullName evidence="1">Uncharacterized protein</fullName>
    </submittedName>
</protein>
<reference evidence="1" key="2">
    <citation type="journal article" date="2020" name="Nat. Commun.">
        <title>Large-scale genome sequencing of mycorrhizal fungi provides insights into the early evolution of symbiotic traits.</title>
        <authorList>
            <person name="Miyauchi S."/>
            <person name="Kiss E."/>
            <person name="Kuo A."/>
            <person name="Drula E."/>
            <person name="Kohler A."/>
            <person name="Sanchez-Garcia M."/>
            <person name="Morin E."/>
            <person name="Andreopoulos B."/>
            <person name="Barry K.W."/>
            <person name="Bonito G."/>
            <person name="Buee M."/>
            <person name="Carver A."/>
            <person name="Chen C."/>
            <person name="Cichocki N."/>
            <person name="Clum A."/>
            <person name="Culley D."/>
            <person name="Crous P.W."/>
            <person name="Fauchery L."/>
            <person name="Girlanda M."/>
            <person name="Hayes R.D."/>
            <person name="Keri Z."/>
            <person name="LaButti K."/>
            <person name="Lipzen A."/>
            <person name="Lombard V."/>
            <person name="Magnuson J."/>
            <person name="Maillard F."/>
            <person name="Murat C."/>
            <person name="Nolan M."/>
            <person name="Ohm R.A."/>
            <person name="Pangilinan J."/>
            <person name="Pereira M.F."/>
            <person name="Perotto S."/>
            <person name="Peter M."/>
            <person name="Pfister S."/>
            <person name="Riley R."/>
            <person name="Sitrit Y."/>
            <person name="Stielow J.B."/>
            <person name="Szollosi G."/>
            <person name="Zifcakova L."/>
            <person name="Stursova M."/>
            <person name="Spatafora J.W."/>
            <person name="Tedersoo L."/>
            <person name="Vaario L.M."/>
            <person name="Yamada A."/>
            <person name="Yan M."/>
            <person name="Wang P."/>
            <person name="Xu J."/>
            <person name="Bruns T."/>
            <person name="Baldrian P."/>
            <person name="Vilgalys R."/>
            <person name="Dunand C."/>
            <person name="Henrissat B."/>
            <person name="Grigoriev I.V."/>
            <person name="Hibbett D."/>
            <person name="Nagy L.G."/>
            <person name="Martin F.M."/>
        </authorList>
    </citation>
    <scope>NUCLEOTIDE SEQUENCE</scope>
    <source>
        <strain evidence="1">BED1</strain>
    </source>
</reference>
<proteinExistence type="predicted"/>
<accession>A0AAD4G5J3</accession>